<dbReference type="AlphaFoldDB" id="A0A2K8KUE8"/>
<name>A0A2K8KUE8_9GAMM</name>
<dbReference type="PRINTS" id="PR00799">
    <property type="entry name" value="TRANSAMINASE"/>
</dbReference>
<gene>
    <name evidence="8" type="ORF">REIFOR_02585</name>
</gene>
<accession>A0A2K8KUE8</accession>
<dbReference type="InterPro" id="IPR000796">
    <property type="entry name" value="Asp_trans"/>
</dbReference>
<dbReference type="RefSeq" id="WP_100257948.1">
    <property type="nucleotide sequence ID" value="NZ_CP011797.1"/>
</dbReference>
<dbReference type="Pfam" id="PF00155">
    <property type="entry name" value="Aminotran_1_2"/>
    <property type="match status" value="1"/>
</dbReference>
<keyword evidence="5 8" id="KW-0808">Transferase</keyword>
<comment type="subunit">
    <text evidence="3">Homodimer.</text>
</comment>
<keyword evidence="4 8" id="KW-0032">Aminotransferase</keyword>
<dbReference type="InterPro" id="IPR004839">
    <property type="entry name" value="Aminotransferase_I/II_large"/>
</dbReference>
<dbReference type="GO" id="GO:0033585">
    <property type="term" value="P:L-phenylalanine biosynthetic process from chorismate via phenylpyruvate"/>
    <property type="evidence" value="ECO:0007669"/>
    <property type="project" value="TreeGrafter"/>
</dbReference>
<evidence type="ECO:0000313" key="9">
    <source>
        <dbReference type="Proteomes" id="UP000229757"/>
    </source>
</evidence>
<evidence type="ECO:0000256" key="1">
    <source>
        <dbReference type="ARBA" id="ARBA00001933"/>
    </source>
</evidence>
<evidence type="ECO:0000256" key="6">
    <source>
        <dbReference type="ARBA" id="ARBA00022898"/>
    </source>
</evidence>
<dbReference type="GO" id="GO:0004069">
    <property type="term" value="F:L-aspartate:2-oxoglutarate aminotransferase activity"/>
    <property type="evidence" value="ECO:0007669"/>
    <property type="project" value="UniProtKB-EC"/>
</dbReference>
<proteinExistence type="inferred from homology"/>
<keyword evidence="9" id="KW-1185">Reference proteome</keyword>
<dbReference type="OrthoDB" id="9766445at2"/>
<feature type="domain" description="Aminotransferase class I/classII large" evidence="7">
    <location>
        <begin position="26"/>
        <end position="388"/>
    </location>
</feature>
<dbReference type="GO" id="GO:0030170">
    <property type="term" value="F:pyridoxal phosphate binding"/>
    <property type="evidence" value="ECO:0007669"/>
    <property type="project" value="InterPro"/>
</dbReference>
<comment type="cofactor">
    <cofactor evidence="1">
        <name>pyridoxal 5'-phosphate</name>
        <dbReference type="ChEBI" id="CHEBI:597326"/>
    </cofactor>
</comment>
<evidence type="ECO:0000313" key="8">
    <source>
        <dbReference type="EMBL" id="ATX77709.1"/>
    </source>
</evidence>
<dbReference type="NCBIfam" id="NF006719">
    <property type="entry name" value="PRK09257.1"/>
    <property type="match status" value="1"/>
</dbReference>
<keyword evidence="6" id="KW-0663">Pyridoxal phosphate</keyword>
<dbReference type="InterPro" id="IPR015422">
    <property type="entry name" value="PyrdxlP-dep_Trfase_small"/>
</dbReference>
<dbReference type="Gene3D" id="3.40.640.10">
    <property type="entry name" value="Type I PLP-dependent aspartate aminotransferase-like (Major domain)"/>
    <property type="match status" value="1"/>
</dbReference>
<dbReference type="InterPro" id="IPR015421">
    <property type="entry name" value="PyrdxlP-dep_Trfase_major"/>
</dbReference>
<dbReference type="Gene3D" id="3.90.1150.10">
    <property type="entry name" value="Aspartate Aminotransferase, domain 1"/>
    <property type="match status" value="1"/>
</dbReference>
<protein>
    <submittedName>
        <fullName evidence="8">Aspartate aminotransferase</fullName>
        <ecNumber evidence="8">2.6.1.1</ecNumber>
    </submittedName>
</protein>
<dbReference type="EC" id="2.6.1.1" evidence="8"/>
<comment type="similarity">
    <text evidence="2">Belongs to the class-I pyridoxal-phosphate-dependent aminotransferase family.</text>
</comment>
<dbReference type="CDD" id="cd00609">
    <property type="entry name" value="AAT_like"/>
    <property type="match status" value="1"/>
</dbReference>
<evidence type="ECO:0000256" key="2">
    <source>
        <dbReference type="ARBA" id="ARBA00007441"/>
    </source>
</evidence>
<dbReference type="Proteomes" id="UP000229757">
    <property type="component" value="Chromosome"/>
</dbReference>
<sequence length="394" mass="42138">MFEQIQAPSADPILSLISEFKNDARTDKIDLGIGVYRNDKGITPIMAAVAQAEQTLLKTESTKAYQGLVGDENFNLAIQSLLLGGTSAMARASTLQTPGASGALRNLADLLAFARPNATVWISNPSYINHRPIMLRAGLAVQEYAYLNPVTKAVDETAMLAQVAQLGPDDVLLLHGCCHNPSGADLSLAAWQRIAELAQQRGFLPFVDIAYQGLGDGLEADAQGLRLLANAVPELMISTSCSKNFGLYRERTGAAILVGEDASHAHNGRAKMCELARGSYSMPPSHGAAIVSTILADDQLNGLWRAELDTMNLRINGLRSALVEGFRIATQGEDYDYFGHHKGMFSLTGLSDAKIARLKADYGIYIVSGGRVNIAGLQLNEVDALVAAVVAVNR</sequence>
<dbReference type="GO" id="GO:0004838">
    <property type="term" value="F:L-tyrosine-2-oxoglutarate transaminase activity"/>
    <property type="evidence" value="ECO:0007669"/>
    <property type="project" value="TreeGrafter"/>
</dbReference>
<evidence type="ECO:0000256" key="4">
    <source>
        <dbReference type="ARBA" id="ARBA00022576"/>
    </source>
</evidence>
<reference evidence="8 9" key="1">
    <citation type="journal article" date="2017" name="Environ. Microbiol.">
        <title>Genomic and physiological analyses of 'Reinekea forsetii' reveal a versatile opportunistic lifestyle during spring algae blooms.</title>
        <authorList>
            <person name="Avci B."/>
            <person name="Hahnke R.L."/>
            <person name="Chafee M."/>
            <person name="Fischer T."/>
            <person name="Gruber-Vodicka H."/>
            <person name="Tegetmeyer H.E."/>
            <person name="Harder J."/>
            <person name="Fuchs B.M."/>
            <person name="Amann R.I."/>
            <person name="Teeling H."/>
        </authorList>
    </citation>
    <scope>NUCLEOTIDE SEQUENCE [LARGE SCALE GENOMIC DNA]</scope>
    <source>
        <strain evidence="8 9">Hel1_31_D35</strain>
    </source>
</reference>
<dbReference type="KEGG" id="rfo:REIFOR_02585"/>
<dbReference type="SUPFAM" id="SSF53383">
    <property type="entry name" value="PLP-dependent transferases"/>
    <property type="match status" value="1"/>
</dbReference>
<dbReference type="InterPro" id="IPR015424">
    <property type="entry name" value="PyrdxlP-dep_Trfase"/>
</dbReference>
<dbReference type="PANTHER" id="PTHR11879:SF22">
    <property type="entry name" value="ASPARTATE AMINOTRANSFERASE, MITOCHONDRIAL"/>
    <property type="match status" value="1"/>
</dbReference>
<dbReference type="GO" id="GO:0042802">
    <property type="term" value="F:identical protein binding"/>
    <property type="evidence" value="ECO:0007669"/>
    <property type="project" value="TreeGrafter"/>
</dbReference>
<evidence type="ECO:0000259" key="7">
    <source>
        <dbReference type="Pfam" id="PF00155"/>
    </source>
</evidence>
<dbReference type="PANTHER" id="PTHR11879">
    <property type="entry name" value="ASPARTATE AMINOTRANSFERASE"/>
    <property type="match status" value="1"/>
</dbReference>
<evidence type="ECO:0000256" key="3">
    <source>
        <dbReference type="ARBA" id="ARBA00011738"/>
    </source>
</evidence>
<evidence type="ECO:0000256" key="5">
    <source>
        <dbReference type="ARBA" id="ARBA00022679"/>
    </source>
</evidence>
<dbReference type="GO" id="GO:0005829">
    <property type="term" value="C:cytosol"/>
    <property type="evidence" value="ECO:0007669"/>
    <property type="project" value="TreeGrafter"/>
</dbReference>
<dbReference type="EMBL" id="CP011797">
    <property type="protein sequence ID" value="ATX77709.1"/>
    <property type="molecule type" value="Genomic_DNA"/>
</dbReference>
<organism evidence="8 9">
    <name type="scientific">Reinekea forsetii</name>
    <dbReference type="NCBI Taxonomy" id="1336806"/>
    <lineage>
        <taxon>Bacteria</taxon>
        <taxon>Pseudomonadati</taxon>
        <taxon>Pseudomonadota</taxon>
        <taxon>Gammaproteobacteria</taxon>
        <taxon>Oceanospirillales</taxon>
        <taxon>Saccharospirillaceae</taxon>
        <taxon>Reinekea</taxon>
    </lineage>
</organism>